<keyword evidence="4 6" id="KW-1133">Transmembrane helix</keyword>
<comment type="caution">
    <text evidence="7">The sequence shown here is derived from an EMBL/GenBank/DDBJ whole genome shotgun (WGS) entry which is preliminary data.</text>
</comment>
<feature type="transmembrane region" description="Helical" evidence="6">
    <location>
        <begin position="59"/>
        <end position="78"/>
    </location>
</feature>
<dbReference type="PANTHER" id="PTHR34857">
    <property type="entry name" value="SLL0384 PROTEIN"/>
    <property type="match status" value="1"/>
</dbReference>
<organism evidence="7 8">
    <name type="scientific">Paenibacillus lautus</name>
    <name type="common">Bacillus lautus</name>
    <dbReference type="NCBI Taxonomy" id="1401"/>
    <lineage>
        <taxon>Bacteria</taxon>
        <taxon>Bacillati</taxon>
        <taxon>Bacillota</taxon>
        <taxon>Bacilli</taxon>
        <taxon>Bacillales</taxon>
        <taxon>Paenibacillaceae</taxon>
        <taxon>Paenibacillus</taxon>
    </lineage>
</organism>
<evidence type="ECO:0000313" key="7">
    <source>
        <dbReference type="EMBL" id="OME91255.1"/>
    </source>
</evidence>
<dbReference type="CDD" id="cd16914">
    <property type="entry name" value="EcfT"/>
    <property type="match status" value="1"/>
</dbReference>
<comment type="subcellular location">
    <subcellularLocation>
        <location evidence="1">Membrane</location>
        <topology evidence="1">Multi-pass membrane protein</topology>
    </subcellularLocation>
</comment>
<gene>
    <name evidence="7" type="ORF">BK123_17430</name>
</gene>
<evidence type="ECO:0000256" key="5">
    <source>
        <dbReference type="ARBA" id="ARBA00023136"/>
    </source>
</evidence>
<keyword evidence="3 6" id="KW-0812">Transmembrane</keyword>
<dbReference type="GO" id="GO:0005886">
    <property type="term" value="C:plasma membrane"/>
    <property type="evidence" value="ECO:0007669"/>
    <property type="project" value="UniProtKB-ARBA"/>
</dbReference>
<evidence type="ECO:0000256" key="1">
    <source>
        <dbReference type="ARBA" id="ARBA00004141"/>
    </source>
</evidence>
<protein>
    <submittedName>
        <fullName evidence="7">Cobalt transporter</fullName>
    </submittedName>
</protein>
<dbReference type="STRING" id="1401.BK123_17430"/>
<feature type="transmembrane region" description="Helical" evidence="6">
    <location>
        <begin position="229"/>
        <end position="248"/>
    </location>
</feature>
<feature type="transmembrane region" description="Helical" evidence="6">
    <location>
        <begin position="98"/>
        <end position="119"/>
    </location>
</feature>
<dbReference type="RefSeq" id="WP_076323655.1">
    <property type="nucleotide sequence ID" value="NZ_JBCNGP010000017.1"/>
</dbReference>
<evidence type="ECO:0000256" key="4">
    <source>
        <dbReference type="ARBA" id="ARBA00022989"/>
    </source>
</evidence>
<feature type="transmembrane region" description="Helical" evidence="6">
    <location>
        <begin position="7"/>
        <end position="28"/>
    </location>
</feature>
<dbReference type="EMBL" id="MRTF01000006">
    <property type="protein sequence ID" value="OME91255.1"/>
    <property type="molecule type" value="Genomic_DNA"/>
</dbReference>
<accession>A0A1R1AYT3</accession>
<evidence type="ECO:0000256" key="3">
    <source>
        <dbReference type="ARBA" id="ARBA00022692"/>
    </source>
</evidence>
<dbReference type="InterPro" id="IPR003339">
    <property type="entry name" value="ABC/ECF_trnsptr_transmembrane"/>
</dbReference>
<dbReference type="InterPro" id="IPR051611">
    <property type="entry name" value="ECF_transporter_component"/>
</dbReference>
<evidence type="ECO:0000256" key="2">
    <source>
        <dbReference type="ARBA" id="ARBA00022475"/>
    </source>
</evidence>
<dbReference type="PANTHER" id="PTHR34857:SF2">
    <property type="entry name" value="SLL0384 PROTEIN"/>
    <property type="match status" value="1"/>
</dbReference>
<reference evidence="7 8" key="1">
    <citation type="submission" date="2016-11" db="EMBL/GenBank/DDBJ databases">
        <title>Paenibacillus species isolates.</title>
        <authorList>
            <person name="Beno S.M."/>
        </authorList>
    </citation>
    <scope>NUCLEOTIDE SEQUENCE [LARGE SCALE GENOMIC DNA]</scope>
    <source>
        <strain evidence="7 8">FSL F4-0100</strain>
    </source>
</reference>
<dbReference type="Proteomes" id="UP000187074">
    <property type="component" value="Unassembled WGS sequence"/>
</dbReference>
<evidence type="ECO:0000256" key="6">
    <source>
        <dbReference type="SAM" id="Phobius"/>
    </source>
</evidence>
<sequence length="249" mass="28469">MNTINRFILDLYPTTKMLAVFFVIISALMLPGYIYQYSILPIIIIIALLAGRFKLFISVFCKTIIVIVLFIFIFQVFLIPGETVLYEWRFLSISKEGIMNSLLLTSKLIAISASLILFFQITQIKDFMYSLEKMGVSKKVSFVILSTLQIIPQMKALSNTIADAQRSRGIETEGKFLVRVKAFVPLIGPLILSSIQGTEERVLTLESRAFSSKVKKTHVYHIEKTPKDMIVRIAIMLLFIILIMRRFLL</sequence>
<feature type="transmembrane region" description="Helical" evidence="6">
    <location>
        <begin position="34"/>
        <end position="52"/>
    </location>
</feature>
<dbReference type="Pfam" id="PF02361">
    <property type="entry name" value="CbiQ"/>
    <property type="match status" value="1"/>
</dbReference>
<proteinExistence type="predicted"/>
<name>A0A1R1AYT3_PAELA</name>
<keyword evidence="5 6" id="KW-0472">Membrane</keyword>
<dbReference type="AlphaFoldDB" id="A0A1R1AYT3"/>
<keyword evidence="2" id="KW-1003">Cell membrane</keyword>
<evidence type="ECO:0000313" key="8">
    <source>
        <dbReference type="Proteomes" id="UP000187074"/>
    </source>
</evidence>